<keyword evidence="1" id="KW-1133">Transmembrane helix</keyword>
<name>A0A2T3A772_9PEZI</name>
<sequence length="98" mass="10325">MTLSSAIENLFKSVYELFASVIGAIASVINTIITAILNFFSGVINLFADVFKGAIDVVGGVGSFILSNIVVIGVIAAGYVIYTRQQQGKPVVPTKKTN</sequence>
<evidence type="ECO:0000313" key="2">
    <source>
        <dbReference type="EMBL" id="PSR84148.1"/>
    </source>
</evidence>
<proteinExistence type="predicted"/>
<feature type="transmembrane region" description="Helical" evidence="1">
    <location>
        <begin position="60"/>
        <end position="82"/>
    </location>
</feature>
<accession>A0A2T3A772</accession>
<keyword evidence="1" id="KW-0812">Transmembrane</keyword>
<organism evidence="2 3">
    <name type="scientific">Coniella lustricola</name>
    <dbReference type="NCBI Taxonomy" id="2025994"/>
    <lineage>
        <taxon>Eukaryota</taxon>
        <taxon>Fungi</taxon>
        <taxon>Dikarya</taxon>
        <taxon>Ascomycota</taxon>
        <taxon>Pezizomycotina</taxon>
        <taxon>Sordariomycetes</taxon>
        <taxon>Sordariomycetidae</taxon>
        <taxon>Diaporthales</taxon>
        <taxon>Schizoparmaceae</taxon>
        <taxon>Coniella</taxon>
    </lineage>
</organism>
<reference evidence="2 3" key="1">
    <citation type="journal article" date="2018" name="Mycol. Prog.">
        <title>Coniella lustricola, a new species from submerged detritus.</title>
        <authorList>
            <person name="Raudabaugh D.B."/>
            <person name="Iturriaga T."/>
            <person name="Carver A."/>
            <person name="Mondo S."/>
            <person name="Pangilinan J."/>
            <person name="Lipzen A."/>
            <person name="He G."/>
            <person name="Amirebrahimi M."/>
            <person name="Grigoriev I.V."/>
            <person name="Miller A.N."/>
        </authorList>
    </citation>
    <scope>NUCLEOTIDE SEQUENCE [LARGE SCALE GENOMIC DNA]</scope>
    <source>
        <strain evidence="2 3">B22-T-1</strain>
    </source>
</reference>
<feature type="transmembrane region" description="Helical" evidence="1">
    <location>
        <begin position="21"/>
        <end position="48"/>
    </location>
</feature>
<keyword evidence="1" id="KW-0472">Membrane</keyword>
<keyword evidence="3" id="KW-1185">Reference proteome</keyword>
<dbReference type="AlphaFoldDB" id="A0A2T3A772"/>
<protein>
    <submittedName>
        <fullName evidence="2">Uncharacterized protein</fullName>
    </submittedName>
</protein>
<gene>
    <name evidence="2" type="ORF">BD289DRAFT_409845</name>
</gene>
<dbReference type="STRING" id="2025994.A0A2T3A772"/>
<dbReference type="OrthoDB" id="2561686at2759"/>
<dbReference type="InParanoid" id="A0A2T3A772"/>
<evidence type="ECO:0000313" key="3">
    <source>
        <dbReference type="Proteomes" id="UP000241462"/>
    </source>
</evidence>
<dbReference type="Proteomes" id="UP000241462">
    <property type="component" value="Unassembled WGS sequence"/>
</dbReference>
<dbReference type="EMBL" id="KZ678447">
    <property type="protein sequence ID" value="PSR84148.1"/>
    <property type="molecule type" value="Genomic_DNA"/>
</dbReference>
<evidence type="ECO:0000256" key="1">
    <source>
        <dbReference type="SAM" id="Phobius"/>
    </source>
</evidence>